<dbReference type="GO" id="GO:0120147">
    <property type="term" value="F:formylglycine-generating oxidase activity"/>
    <property type="evidence" value="ECO:0007669"/>
    <property type="project" value="TreeGrafter"/>
</dbReference>
<feature type="region of interest" description="Disordered" evidence="1">
    <location>
        <begin position="266"/>
        <end position="292"/>
    </location>
</feature>
<evidence type="ECO:0000259" key="3">
    <source>
        <dbReference type="Pfam" id="PF03781"/>
    </source>
</evidence>
<dbReference type="InterPro" id="IPR005532">
    <property type="entry name" value="SUMF_dom"/>
</dbReference>
<gene>
    <name evidence="4" type="ORF">H4O09_10380</name>
</gene>
<keyword evidence="2" id="KW-0732">Signal</keyword>
<feature type="chain" id="PRO_5030676305" evidence="2">
    <location>
        <begin position="27"/>
        <end position="292"/>
    </location>
</feature>
<dbReference type="Pfam" id="PF03781">
    <property type="entry name" value="FGE-sulfatase"/>
    <property type="match status" value="1"/>
</dbReference>
<dbReference type="SUPFAM" id="SSF56436">
    <property type="entry name" value="C-type lectin-like"/>
    <property type="match status" value="1"/>
</dbReference>
<feature type="domain" description="Sulfatase-modifying factor enzyme-like" evidence="3">
    <location>
        <begin position="49"/>
        <end position="288"/>
    </location>
</feature>
<organism evidence="4 5">
    <name type="scientific">Stenotrophomonas koreensis</name>
    <dbReference type="NCBI Taxonomy" id="266128"/>
    <lineage>
        <taxon>Bacteria</taxon>
        <taxon>Pseudomonadati</taxon>
        <taxon>Pseudomonadota</taxon>
        <taxon>Gammaproteobacteria</taxon>
        <taxon>Lysobacterales</taxon>
        <taxon>Lysobacteraceae</taxon>
        <taxon>Stenotrophomonas</taxon>
    </lineage>
</organism>
<protein>
    <submittedName>
        <fullName evidence="4">Formylglycine-generating enzyme family protein</fullName>
    </submittedName>
</protein>
<feature type="signal peptide" evidence="2">
    <location>
        <begin position="1"/>
        <end position="26"/>
    </location>
</feature>
<accession>A0A7W3YW09</accession>
<sequence>MSARPVRPLLAAVLGVALLGPAPSWARGPLPAAAAGPSPAERIGLRSMRLPAGSFVMGGCGDADCRPADPQAGAEEGPPVNVQVGSFIIGKFEVTLGQYLAFIEATGAQDTLHQHFHEFNRRGPEAPVVLVSWNDAQAFVAWLNSAGRGGWRLPTEAEWEYACRAGGRHLYCGSNHADAVAWYSGNADHGTGINWQQPVGRKPANRFGLHDMSGNVAEWVQDCWHDSHAGRPVDARARNGGCRAGDGLARRVLRNGGHDLLDQVSRASARRPGNAGGADTTSGFRVARDLPR</sequence>
<evidence type="ECO:0000313" key="4">
    <source>
        <dbReference type="EMBL" id="MBB1117454.1"/>
    </source>
</evidence>
<dbReference type="Gene3D" id="3.90.1580.10">
    <property type="entry name" value="paralog of FGE (formylglycine-generating enzyme)"/>
    <property type="match status" value="1"/>
</dbReference>
<proteinExistence type="predicted"/>
<dbReference type="InterPro" id="IPR042095">
    <property type="entry name" value="SUMF_sf"/>
</dbReference>
<evidence type="ECO:0000256" key="1">
    <source>
        <dbReference type="SAM" id="MobiDB-lite"/>
    </source>
</evidence>
<dbReference type="InterPro" id="IPR016187">
    <property type="entry name" value="CTDL_fold"/>
</dbReference>
<evidence type="ECO:0000313" key="5">
    <source>
        <dbReference type="Proteomes" id="UP000550609"/>
    </source>
</evidence>
<comment type="caution">
    <text evidence="4">The sequence shown here is derived from an EMBL/GenBank/DDBJ whole genome shotgun (WGS) entry which is preliminary data.</text>
</comment>
<dbReference type="PANTHER" id="PTHR23150">
    <property type="entry name" value="SULFATASE MODIFYING FACTOR 1, 2"/>
    <property type="match status" value="1"/>
</dbReference>
<dbReference type="AlphaFoldDB" id="A0A7W3YW09"/>
<dbReference type="InterPro" id="IPR051043">
    <property type="entry name" value="Sulfatase_Mod_Factor_Kinase"/>
</dbReference>
<dbReference type="PANTHER" id="PTHR23150:SF35">
    <property type="entry name" value="BLL6746 PROTEIN"/>
    <property type="match status" value="1"/>
</dbReference>
<dbReference type="EMBL" id="JACIUV010000004">
    <property type="protein sequence ID" value="MBB1117454.1"/>
    <property type="molecule type" value="Genomic_DNA"/>
</dbReference>
<dbReference type="RefSeq" id="WP_182622481.1">
    <property type="nucleotide sequence ID" value="NZ_JACIUV010000004.1"/>
</dbReference>
<evidence type="ECO:0000256" key="2">
    <source>
        <dbReference type="SAM" id="SignalP"/>
    </source>
</evidence>
<reference evidence="4 5" key="1">
    <citation type="submission" date="2020-08" db="EMBL/GenBank/DDBJ databases">
        <title>Stenotrophomonas sp. W1S232.</title>
        <authorList>
            <person name="Deng Y."/>
        </authorList>
    </citation>
    <scope>NUCLEOTIDE SEQUENCE [LARGE SCALE GENOMIC DNA]</scope>
    <source>
        <strain evidence="4 5">W1S232</strain>
    </source>
</reference>
<name>A0A7W3YW09_9GAMM</name>
<dbReference type="Proteomes" id="UP000550609">
    <property type="component" value="Unassembled WGS sequence"/>
</dbReference>